<keyword evidence="2" id="KW-0805">Transcription regulation</keyword>
<dbReference type="PROSITE" id="PS50931">
    <property type="entry name" value="HTH_LYSR"/>
    <property type="match status" value="1"/>
</dbReference>
<dbReference type="InterPro" id="IPR036388">
    <property type="entry name" value="WH-like_DNA-bd_sf"/>
</dbReference>
<dbReference type="InterPro" id="IPR000847">
    <property type="entry name" value="LysR_HTH_N"/>
</dbReference>
<accession>A0A1E7RCT7</accession>
<dbReference type="InterPro" id="IPR005119">
    <property type="entry name" value="LysR_subst-bd"/>
</dbReference>
<evidence type="ECO:0000313" key="7">
    <source>
        <dbReference type="Proteomes" id="UP000185895"/>
    </source>
</evidence>
<dbReference type="InterPro" id="IPR036390">
    <property type="entry name" value="WH_DNA-bd_sf"/>
</dbReference>
<dbReference type="PANTHER" id="PTHR30579:SF2">
    <property type="entry name" value="HTH-TYPE TRANSCRIPTIONAL REGULATOR ARGP"/>
    <property type="match status" value="1"/>
</dbReference>
<dbReference type="Pfam" id="PF03466">
    <property type="entry name" value="LysR_substrate"/>
    <property type="match status" value="1"/>
</dbReference>
<dbReference type="GO" id="GO:0003700">
    <property type="term" value="F:DNA-binding transcription factor activity"/>
    <property type="evidence" value="ECO:0007669"/>
    <property type="project" value="InterPro"/>
</dbReference>
<keyword evidence="7" id="KW-1185">Reference proteome</keyword>
<proteinExistence type="inferred from homology"/>
<evidence type="ECO:0000256" key="2">
    <source>
        <dbReference type="ARBA" id="ARBA00023015"/>
    </source>
</evidence>
<evidence type="ECO:0000313" key="6">
    <source>
        <dbReference type="EMBL" id="OEY97037.1"/>
    </source>
</evidence>
<dbReference type="NCBIfam" id="NF009888">
    <property type="entry name" value="PRK13348.1"/>
    <property type="match status" value="1"/>
</dbReference>
<protein>
    <submittedName>
        <fullName evidence="6">Transcriptional regulator ArgP</fullName>
    </submittedName>
</protein>
<dbReference type="PANTHER" id="PTHR30579">
    <property type="entry name" value="TRANSCRIPTIONAL REGULATOR"/>
    <property type="match status" value="1"/>
</dbReference>
<dbReference type="AlphaFoldDB" id="A0A1E7RCT7"/>
<dbReference type="SUPFAM" id="SSF46785">
    <property type="entry name" value="Winged helix' DNA-binding domain"/>
    <property type="match status" value="1"/>
</dbReference>
<dbReference type="Gene3D" id="3.40.190.290">
    <property type="match status" value="1"/>
</dbReference>
<dbReference type="Gene3D" id="1.10.10.10">
    <property type="entry name" value="Winged helix-like DNA-binding domain superfamily/Winged helix DNA-binding domain"/>
    <property type="match status" value="1"/>
</dbReference>
<evidence type="ECO:0000256" key="4">
    <source>
        <dbReference type="ARBA" id="ARBA00023163"/>
    </source>
</evidence>
<evidence type="ECO:0000256" key="3">
    <source>
        <dbReference type="ARBA" id="ARBA00023125"/>
    </source>
</evidence>
<comment type="similarity">
    <text evidence="1">Belongs to the LysR transcriptional regulatory family.</text>
</comment>
<evidence type="ECO:0000259" key="5">
    <source>
        <dbReference type="PROSITE" id="PS50931"/>
    </source>
</evidence>
<dbReference type="Pfam" id="PF00126">
    <property type="entry name" value="HTH_1"/>
    <property type="match status" value="1"/>
</dbReference>
<dbReference type="InterPro" id="IPR050176">
    <property type="entry name" value="LTTR"/>
</dbReference>
<gene>
    <name evidence="6" type="ORF">BJI46_10910</name>
</gene>
<dbReference type="InterPro" id="IPR017685">
    <property type="entry name" value="ArgP"/>
</dbReference>
<feature type="domain" description="HTH lysR-type" evidence="5">
    <location>
        <begin position="2"/>
        <end position="58"/>
    </location>
</feature>
<evidence type="ECO:0000256" key="1">
    <source>
        <dbReference type="ARBA" id="ARBA00009437"/>
    </source>
</evidence>
<sequence>MLNSKQCQAFLAVIETGSFDQAGQLLCLTPSAISLRVQALEKTLGQLLLIRGRPCTLTQAGQDVLQYLQHSRLLEQNLLHHLTGQTTPDEFFKVHLAVNADSLSIWLLPALQNILVCQSIVTAIKIDDQSLTHTLLETGQVNVCISIEPEAMRGCHSIKLGKMRYRMMASRQFQQKWFKHGITREALRKAPAVLFNEKDYMHFEVLLTHYGLAKGTFPYHTIPSVSAFFDALQLGLGYGMIPDLQLATHYDLIEVMPNVAMDITLYWHHWKQQSKPLQALTQHIVTEARKILIQ</sequence>
<comment type="caution">
    <text evidence="6">The sequence shown here is derived from an EMBL/GenBank/DDBJ whole genome shotgun (WGS) entry which is preliminary data.</text>
</comment>
<keyword evidence="4" id="KW-0804">Transcription</keyword>
<dbReference type="Proteomes" id="UP000185895">
    <property type="component" value="Unassembled WGS sequence"/>
</dbReference>
<dbReference type="SUPFAM" id="SSF53850">
    <property type="entry name" value="Periplasmic binding protein-like II"/>
    <property type="match status" value="1"/>
</dbReference>
<dbReference type="RefSeq" id="WP_070069487.1">
    <property type="nucleotide sequence ID" value="NZ_MKKK01000014.1"/>
</dbReference>
<keyword evidence="3" id="KW-0238">DNA-binding</keyword>
<dbReference type="OrthoDB" id="3252676at2"/>
<dbReference type="EMBL" id="MKKK01000014">
    <property type="protein sequence ID" value="OEY97037.1"/>
    <property type="molecule type" value="Genomic_DNA"/>
</dbReference>
<name>A0A1E7RCT7_9GAMM</name>
<dbReference type="GO" id="GO:0003677">
    <property type="term" value="F:DNA binding"/>
    <property type="evidence" value="ECO:0007669"/>
    <property type="project" value="UniProtKB-KW"/>
</dbReference>
<dbReference type="NCBIfam" id="TIGR03298">
    <property type="entry name" value="argP"/>
    <property type="match status" value="1"/>
</dbReference>
<dbReference type="NCBIfam" id="NF002964">
    <property type="entry name" value="PRK03635.1"/>
    <property type="match status" value="1"/>
</dbReference>
<organism evidence="6 7">
    <name type="scientific">Acinetobacter qingfengensis</name>
    <dbReference type="NCBI Taxonomy" id="1262585"/>
    <lineage>
        <taxon>Bacteria</taxon>
        <taxon>Pseudomonadati</taxon>
        <taxon>Pseudomonadota</taxon>
        <taxon>Gammaproteobacteria</taxon>
        <taxon>Moraxellales</taxon>
        <taxon>Moraxellaceae</taxon>
        <taxon>Acinetobacter</taxon>
    </lineage>
</organism>
<reference evidence="6 7" key="1">
    <citation type="submission" date="2016-09" db="EMBL/GenBank/DDBJ databases">
        <authorList>
            <person name="Capua I."/>
            <person name="De Benedictis P."/>
            <person name="Joannis T."/>
            <person name="Lombin L.H."/>
            <person name="Cattoli G."/>
        </authorList>
    </citation>
    <scope>NUCLEOTIDE SEQUENCE [LARGE SCALE GENOMIC DNA]</scope>
    <source>
        <strain evidence="6 7">ANC 4671</strain>
    </source>
</reference>